<keyword evidence="3" id="KW-1185">Reference proteome</keyword>
<organism evidence="2 3">
    <name type="scientific">Nitratireductor thuwali</name>
    <dbReference type="NCBI Taxonomy" id="2267699"/>
    <lineage>
        <taxon>Bacteria</taxon>
        <taxon>Pseudomonadati</taxon>
        <taxon>Pseudomonadota</taxon>
        <taxon>Alphaproteobacteria</taxon>
        <taxon>Hyphomicrobiales</taxon>
        <taxon>Phyllobacteriaceae</taxon>
        <taxon>Nitratireductor</taxon>
    </lineage>
</organism>
<gene>
    <name evidence="2" type="ORF">NTH_01445</name>
</gene>
<accession>A0ABY5MG41</accession>
<evidence type="ECO:0000313" key="2">
    <source>
        <dbReference type="EMBL" id="UUP16995.1"/>
    </source>
</evidence>
<evidence type="ECO:0008006" key="4">
    <source>
        <dbReference type="Google" id="ProtNLM"/>
    </source>
</evidence>
<feature type="transmembrane region" description="Helical" evidence="1">
    <location>
        <begin position="29"/>
        <end position="46"/>
    </location>
</feature>
<protein>
    <recommendedName>
        <fullName evidence="4">Phosphatidate cytidylyltransferase</fullName>
    </recommendedName>
</protein>
<keyword evidence="1" id="KW-1133">Transmembrane helix</keyword>
<reference evidence="2 3" key="1">
    <citation type="submission" date="2018-07" db="EMBL/GenBank/DDBJ databases">
        <title>Genome sequence of Nitratireductor thuwali#1536.</title>
        <authorList>
            <person name="Michoud G."/>
            <person name="Merlino G."/>
            <person name="Sefrji F.O."/>
            <person name="Daffonchio D."/>
        </authorList>
    </citation>
    <scope>NUCLEOTIDE SEQUENCE [LARGE SCALE GENOMIC DNA]</scope>
    <source>
        <strain evidence="3">Nit1536</strain>
    </source>
</reference>
<dbReference type="EMBL" id="CP030941">
    <property type="protein sequence ID" value="UUP16995.1"/>
    <property type="molecule type" value="Genomic_DNA"/>
</dbReference>
<keyword evidence="1" id="KW-0812">Transmembrane</keyword>
<feature type="transmembrane region" description="Helical" evidence="1">
    <location>
        <begin position="5"/>
        <end position="23"/>
    </location>
</feature>
<name>A0ABY5MG41_9HYPH</name>
<keyword evidence="1" id="KW-0472">Membrane</keyword>
<proteinExistence type="predicted"/>
<evidence type="ECO:0000313" key="3">
    <source>
        <dbReference type="Proteomes" id="UP001342418"/>
    </source>
</evidence>
<sequence length="55" mass="6210">MLDRIIAAAALATLTGYLGIFVFSVPRPALFVVTGFVLVLVFYDFWDQLFRNGKR</sequence>
<dbReference type="RefSeq" id="WP_338529368.1">
    <property type="nucleotide sequence ID" value="NZ_CP030941.1"/>
</dbReference>
<evidence type="ECO:0000256" key="1">
    <source>
        <dbReference type="SAM" id="Phobius"/>
    </source>
</evidence>
<dbReference type="Proteomes" id="UP001342418">
    <property type="component" value="Chromosome"/>
</dbReference>